<comment type="subcellular location">
    <subcellularLocation>
        <location evidence="1">Nucleus</location>
    </subcellularLocation>
</comment>
<accession>A0A4R8Q6I5</accession>
<evidence type="ECO:0000256" key="1">
    <source>
        <dbReference type="ARBA" id="ARBA00004123"/>
    </source>
</evidence>
<evidence type="ECO:0000313" key="3">
    <source>
        <dbReference type="EMBL" id="TDZ34052.1"/>
    </source>
</evidence>
<comment type="caution">
    <text evidence="3">The sequence shown here is derived from an EMBL/GenBank/DDBJ whole genome shotgun (WGS) entry which is preliminary data.</text>
</comment>
<dbReference type="PANTHER" id="PTHR37534:SF46">
    <property type="entry name" value="ZN(II)2CYS6 TRANSCRIPTION FACTOR (EUROFUNG)"/>
    <property type="match status" value="1"/>
</dbReference>
<evidence type="ECO:0000313" key="4">
    <source>
        <dbReference type="Proteomes" id="UP000295083"/>
    </source>
</evidence>
<organism evidence="3 4">
    <name type="scientific">Colletotrichum spinosum</name>
    <dbReference type="NCBI Taxonomy" id="1347390"/>
    <lineage>
        <taxon>Eukaryota</taxon>
        <taxon>Fungi</taxon>
        <taxon>Dikarya</taxon>
        <taxon>Ascomycota</taxon>
        <taxon>Pezizomycotina</taxon>
        <taxon>Sordariomycetes</taxon>
        <taxon>Hypocreomycetidae</taxon>
        <taxon>Glomerellales</taxon>
        <taxon>Glomerellaceae</taxon>
        <taxon>Colletotrichum</taxon>
        <taxon>Colletotrichum orbiculare species complex</taxon>
    </lineage>
</organism>
<proteinExistence type="predicted"/>
<keyword evidence="4" id="KW-1185">Reference proteome</keyword>
<evidence type="ECO:0000256" key="2">
    <source>
        <dbReference type="ARBA" id="ARBA00023242"/>
    </source>
</evidence>
<dbReference type="Proteomes" id="UP000295083">
    <property type="component" value="Unassembled WGS sequence"/>
</dbReference>
<dbReference type="EMBL" id="QAPG01000057">
    <property type="protein sequence ID" value="TDZ34052.1"/>
    <property type="molecule type" value="Genomic_DNA"/>
</dbReference>
<sequence>MAHKSDCVKSAIFALAGTYVVDYHPDEQVQNATLLHYKQAVLSLSLLLKLARQQAPEDRDGEALVAAIAILNMIDVVSPEQRRGQHLTPRWLDGAYLACEILDLTDPGHRYRDAANIQPSAARVGNTIIASRVAILALPMMPLDISNNGKHFGWLRQGPEVNIYRIHGGCGMSPALLSHLSQITHFAAMLHHDPIDTEFVAVQAAQATLTRLLTLPQWYEHETSADCVRRVSLDARTVGELLSQHLDEHGAIKTNEGMTASTAEAWRLAAIIYLQCRVFRLPRTHPDVLEQASSLAACIRLMPTSGYMFTAQTPFFPVFLLGIVAVTEEHSRCALQWFQSVISTRCRSSVPPAFEALERIRAWMTTGVKHDPLPVPDKVTHRAPWWEDVVAYIAETEGTLCLV</sequence>
<dbReference type="AlphaFoldDB" id="A0A4R8Q6I5"/>
<name>A0A4R8Q6I5_9PEZI</name>
<dbReference type="InterPro" id="IPR021858">
    <property type="entry name" value="Fun_TF"/>
</dbReference>
<keyword evidence="2" id="KW-0539">Nucleus</keyword>
<dbReference type="PANTHER" id="PTHR37534">
    <property type="entry name" value="TRANSCRIPTIONAL ACTIVATOR PROTEIN UGA3"/>
    <property type="match status" value="1"/>
</dbReference>
<gene>
    <name evidence="3" type="ORF">C8035_v000625</name>
</gene>
<protein>
    <submittedName>
        <fullName evidence="3">Uncharacterized protein</fullName>
    </submittedName>
</protein>
<reference evidence="3 4" key="1">
    <citation type="submission" date="2018-11" db="EMBL/GenBank/DDBJ databases">
        <title>Genome sequence and assembly of Colletotrichum spinosum.</title>
        <authorList>
            <person name="Gan P."/>
            <person name="Shirasu K."/>
        </authorList>
    </citation>
    <scope>NUCLEOTIDE SEQUENCE [LARGE SCALE GENOMIC DNA]</scope>
    <source>
        <strain evidence="3 4">CBS 515.97</strain>
    </source>
</reference>
<dbReference type="Pfam" id="PF11951">
    <property type="entry name" value="Fungal_trans_2"/>
    <property type="match status" value="1"/>
</dbReference>
<dbReference type="GO" id="GO:0005634">
    <property type="term" value="C:nucleus"/>
    <property type="evidence" value="ECO:0007669"/>
    <property type="project" value="UniProtKB-SubCell"/>
</dbReference>